<feature type="region of interest" description="Disordered" evidence="1">
    <location>
        <begin position="768"/>
        <end position="802"/>
    </location>
</feature>
<feature type="region of interest" description="Disordered" evidence="1">
    <location>
        <begin position="292"/>
        <end position="326"/>
    </location>
</feature>
<dbReference type="SUPFAM" id="SSF103473">
    <property type="entry name" value="MFS general substrate transporter"/>
    <property type="match status" value="1"/>
</dbReference>
<evidence type="ECO:0000256" key="2">
    <source>
        <dbReference type="SAM" id="Phobius"/>
    </source>
</evidence>
<dbReference type="AlphaFoldDB" id="A0A7J6NHX4"/>
<proteinExistence type="predicted"/>
<feature type="transmembrane region" description="Helical" evidence="2">
    <location>
        <begin position="140"/>
        <end position="159"/>
    </location>
</feature>
<feature type="region of interest" description="Disordered" evidence="1">
    <location>
        <begin position="340"/>
        <end position="363"/>
    </location>
</feature>
<name>A0A7J6NHX4_PEROL</name>
<feature type="transmembrane region" description="Helical" evidence="2">
    <location>
        <begin position="171"/>
        <end position="193"/>
    </location>
</feature>
<feature type="region of interest" description="Disordered" evidence="1">
    <location>
        <begin position="508"/>
        <end position="533"/>
    </location>
</feature>
<gene>
    <name evidence="3" type="ORF">FOZ60_010260</name>
</gene>
<evidence type="ECO:0000313" key="3">
    <source>
        <dbReference type="EMBL" id="KAF4682671.1"/>
    </source>
</evidence>
<dbReference type="EMBL" id="JABANP010000415">
    <property type="protein sequence ID" value="KAF4682671.1"/>
    <property type="molecule type" value="Genomic_DNA"/>
</dbReference>
<keyword evidence="2" id="KW-0812">Transmembrane</keyword>
<protein>
    <recommendedName>
        <fullName evidence="5">ADP,ATP carrier protein</fullName>
    </recommendedName>
</protein>
<dbReference type="InterPro" id="IPR036259">
    <property type="entry name" value="MFS_trans_sf"/>
</dbReference>
<feature type="region of interest" description="Disordered" evidence="1">
    <location>
        <begin position="1"/>
        <end position="40"/>
    </location>
</feature>
<feature type="transmembrane region" description="Helical" evidence="2">
    <location>
        <begin position="106"/>
        <end position="128"/>
    </location>
</feature>
<feature type="compositionally biased region" description="Low complexity" evidence="1">
    <location>
        <begin position="12"/>
        <end position="24"/>
    </location>
</feature>
<feature type="transmembrane region" description="Helical" evidence="2">
    <location>
        <begin position="205"/>
        <end position="227"/>
    </location>
</feature>
<feature type="transmembrane region" description="Helical" evidence="2">
    <location>
        <begin position="68"/>
        <end position="86"/>
    </location>
</feature>
<feature type="compositionally biased region" description="Pro residues" evidence="1">
    <location>
        <begin position="1"/>
        <end position="11"/>
    </location>
</feature>
<dbReference type="Proteomes" id="UP000541610">
    <property type="component" value="Unassembled WGS sequence"/>
</dbReference>
<feature type="transmembrane region" description="Helical" evidence="2">
    <location>
        <begin position="562"/>
        <end position="584"/>
    </location>
</feature>
<evidence type="ECO:0008006" key="5">
    <source>
        <dbReference type="Google" id="ProtNLM"/>
    </source>
</evidence>
<keyword evidence="2" id="KW-1133">Transmembrane helix</keyword>
<evidence type="ECO:0000256" key="1">
    <source>
        <dbReference type="SAM" id="MobiDB-lite"/>
    </source>
</evidence>
<comment type="caution">
    <text evidence="3">The sequence shown here is derived from an EMBL/GenBank/DDBJ whole genome shotgun (WGS) entry which is preliminary data.</text>
</comment>
<feature type="transmembrane region" description="Helical" evidence="2">
    <location>
        <begin position="486"/>
        <end position="504"/>
    </location>
</feature>
<feature type="transmembrane region" description="Helical" evidence="2">
    <location>
        <begin position="739"/>
        <end position="760"/>
    </location>
</feature>
<feature type="compositionally biased region" description="Basic residues" evidence="1">
    <location>
        <begin position="508"/>
        <end position="519"/>
    </location>
</feature>
<organism evidence="3 4">
    <name type="scientific">Perkinsus olseni</name>
    <name type="common">Perkinsus atlanticus</name>
    <dbReference type="NCBI Taxonomy" id="32597"/>
    <lineage>
        <taxon>Eukaryota</taxon>
        <taxon>Sar</taxon>
        <taxon>Alveolata</taxon>
        <taxon>Perkinsozoa</taxon>
        <taxon>Perkinsea</taxon>
        <taxon>Perkinsida</taxon>
        <taxon>Perkinsidae</taxon>
        <taxon>Perkinsus</taxon>
    </lineage>
</organism>
<reference evidence="3 4" key="1">
    <citation type="submission" date="2020-04" db="EMBL/GenBank/DDBJ databases">
        <title>Perkinsus olseni comparative genomics.</title>
        <authorList>
            <person name="Bogema D.R."/>
        </authorList>
    </citation>
    <scope>NUCLEOTIDE SEQUENCE [LARGE SCALE GENOMIC DNA]</scope>
    <source>
        <strain evidence="3">00978-12</strain>
    </source>
</reference>
<accession>A0A7J6NHX4</accession>
<keyword evidence="2" id="KW-0472">Membrane</keyword>
<sequence>MAQPCNPPSPPSSSAVQSQSSRISTKSAVTRPKQLPPQSTNLLQYYYYDDDDDDRPADDGGSPLERRMFMFFALAQFLQIGSYWLIRPVKSGLFARLVGDDKEALVRIILTPMLFFLLIGYNILIQSVMVSSSPHNASRIVGYLSAPFAVLFISSWFWMTLFGLDNTPQAVGWILALASECMCPILVTLNWSIISESAKDYSSSAAASAFPMITMACQLGCLLGSSITNYLARTGAQTRRRGGDGFMNNNMSPDDDDAINNYTALLPVLLCGLSLCGMWACMVKADECYAKDRSHRRSSSSSSPLKATASAGMEHHPVDDDDLPLDHNDEEEDWVAQYHHHHHNDDGGSAHHSHGATTRSSSNRRYRRWKMMMRLIVGSVRGLQRILSSFYVLSIFIVSTAYEYFDTAFDLQIKHLFTQKAIADCQQQQHYNNQLSMMNWLPTTDDDHHHHTFIVPAHHNNSMDDAAAVAECRHAHFLASYSRNSLNVALLSTTLAVVSAILHARRRRRRNSKTRRRKSSSCDDDDTSSDSQRSVWGRCSRAVRCITSSILPSSFIGPTFPLLLYPIIVGICFWVVAMTTLTPNDDIITTLLHNNNTSLLLSRTLWYVLGSSSMIVRQTVAVQMSVMAVKAFGYTLNNPAKEMLYLNTTQDVRFQAKSWIDIWCPKLWSALAAMVCYQFMMITPDDDHHVNGTATVHDGHYNDAIGGDDDDIIISGGSSSYGHNNNLLLKMTMRGMSNMGMIAVVGLMVLFIWSLAAIYATTEFNRRENLKKKQQDESTEDGEHDNELSGGETSGRGSVVAV</sequence>
<dbReference type="OrthoDB" id="194566at2759"/>
<feature type="transmembrane region" description="Helical" evidence="2">
    <location>
        <begin position="262"/>
        <end position="283"/>
    </location>
</feature>
<evidence type="ECO:0000313" key="4">
    <source>
        <dbReference type="Proteomes" id="UP000541610"/>
    </source>
</evidence>
<feature type="transmembrane region" description="Helical" evidence="2">
    <location>
        <begin position="375"/>
        <end position="402"/>
    </location>
</feature>